<protein>
    <recommendedName>
        <fullName evidence="2">Heterokaryon incompatibility domain-containing protein</fullName>
    </recommendedName>
</protein>
<dbReference type="InterPro" id="IPR052895">
    <property type="entry name" value="HetReg/Transcr_Mod"/>
</dbReference>
<dbReference type="RefSeq" id="XP_016646526.1">
    <property type="nucleotide sequence ID" value="XM_016782893.1"/>
</dbReference>
<gene>
    <name evidence="3" type="ORF">SAPIO_CDS0002</name>
</gene>
<dbReference type="GeneID" id="27718154"/>
<evidence type="ECO:0000259" key="2">
    <source>
        <dbReference type="Pfam" id="PF06985"/>
    </source>
</evidence>
<feature type="domain" description="Heterokaryon incompatibility" evidence="2">
    <location>
        <begin position="256"/>
        <end position="400"/>
    </location>
</feature>
<sequence length="821" mass="93421">MSTSRLLSSIHQDLVAALALIHPPKRPTHMDYDYPAILFHVSELLASEDVFATVAAVIWYICGWDHNNLMLAAVTSTCIWYYYQHIQNDRVYCVEETRSLFAKIRPRVFYILTTLGLRVSKWIATAIFTTLGTANVLLFLSFCLLVVFFGPANYVQLVFHSIPASIPTLATWILESLSQLEIWCRYRLQCLPEAYWPGGIWKWYMRALGIDVDEKLKYSPINGDREIRLFQLYRWIPFAGVRGSLIHVKVDNAPEYHAISYHWGDSKESRRISVNGASFDVSFATHGALDSYSSLWRQRLVWIDALCIDQKDDAEKGKQVAFMKDIYSKAHRVIVHLADQPLAPHLHWLLHEFGTMVAQPYFRAENVFTRYEREGLSPRWLAMISFLNSGWFSRVWIVQEVAVASDIRVRYAGWTYDWDFLVTTLEEGLRAPEMAGLLQTIQRGRHAVHQLGNLASLRYMRTMMALVEAYRTSRQSNKLLTKFLRAVGDDEAAGKVQDQTSPTPLIYLLEMFIDFKSTDSRDKVYALLGLMGDDPPASLAPNYDPSVTPTHVFTTAVQHILSETKIEHRLSVLAKAGTGYPGRMDGLPSWVPDWTQSPPGAPLSSFLYQYQPFRYKASGKTRPEIHDIDPYSGTLSLGCIHADEIAFLSEPYVAIEDDKLVADRYGQIFHPGELVAHHKWHTDTFAMAASVLRDPYPFKQGQSVKEAFWRALLGDVHKDSRPAAGYLGELYDDWVAMQKELLPYGRDAGHTLSFPQDDAFWDRMRRTGQWNNAMATCAVGRRLAADRPKPVGHKELSSTIPATLGSRRFSSQSGLRRQSNS</sequence>
<dbReference type="HOGENOM" id="CLU_344565_0_0_1"/>
<dbReference type="EMBL" id="JOWA01000011">
    <property type="protein sequence ID" value="KEZ46727.1"/>
    <property type="molecule type" value="Genomic_DNA"/>
</dbReference>
<dbReference type="KEGG" id="sapo:SAPIO_CDS0002"/>
<proteinExistence type="predicted"/>
<keyword evidence="1" id="KW-0472">Membrane</keyword>
<dbReference type="InterPro" id="IPR010730">
    <property type="entry name" value="HET"/>
</dbReference>
<organism evidence="3 4">
    <name type="scientific">Pseudallescheria apiosperma</name>
    <name type="common">Scedosporium apiospermum</name>
    <dbReference type="NCBI Taxonomy" id="563466"/>
    <lineage>
        <taxon>Eukaryota</taxon>
        <taxon>Fungi</taxon>
        <taxon>Dikarya</taxon>
        <taxon>Ascomycota</taxon>
        <taxon>Pezizomycotina</taxon>
        <taxon>Sordariomycetes</taxon>
        <taxon>Hypocreomycetidae</taxon>
        <taxon>Microascales</taxon>
        <taxon>Microascaceae</taxon>
        <taxon>Scedosporium</taxon>
    </lineage>
</organism>
<reference evidence="3 4" key="1">
    <citation type="journal article" date="2014" name="Genome Announc.">
        <title>Draft genome sequence of the pathogenic fungus Scedosporium apiospermum.</title>
        <authorList>
            <person name="Vandeputte P."/>
            <person name="Ghamrawi S."/>
            <person name="Rechenmann M."/>
            <person name="Iltis A."/>
            <person name="Giraud S."/>
            <person name="Fleury M."/>
            <person name="Thornton C."/>
            <person name="Delhaes L."/>
            <person name="Meyer W."/>
            <person name="Papon N."/>
            <person name="Bouchara J.P."/>
        </authorList>
    </citation>
    <scope>NUCLEOTIDE SEQUENCE [LARGE SCALE GENOMIC DNA]</scope>
    <source>
        <strain evidence="3 4">IHEM 14462</strain>
    </source>
</reference>
<dbReference type="OrthoDB" id="2157530at2759"/>
<accession>A0A084GHB5</accession>
<dbReference type="Pfam" id="PF06985">
    <property type="entry name" value="HET"/>
    <property type="match status" value="1"/>
</dbReference>
<keyword evidence="1" id="KW-0812">Transmembrane</keyword>
<dbReference type="PANTHER" id="PTHR24148:SF82">
    <property type="entry name" value="HETEROKARYON INCOMPATIBILITY DOMAIN-CONTAINING PROTEIN"/>
    <property type="match status" value="1"/>
</dbReference>
<feature type="transmembrane region" description="Helical" evidence="1">
    <location>
        <begin position="122"/>
        <end position="149"/>
    </location>
</feature>
<dbReference type="PANTHER" id="PTHR24148">
    <property type="entry name" value="ANKYRIN REPEAT DOMAIN-CONTAINING PROTEIN 39 HOMOLOG-RELATED"/>
    <property type="match status" value="1"/>
</dbReference>
<keyword evidence="1" id="KW-1133">Transmembrane helix</keyword>
<evidence type="ECO:0000256" key="1">
    <source>
        <dbReference type="SAM" id="Phobius"/>
    </source>
</evidence>
<dbReference type="VEuPathDB" id="FungiDB:SAPIO_CDS0002"/>
<evidence type="ECO:0000313" key="3">
    <source>
        <dbReference type="EMBL" id="KEZ46727.1"/>
    </source>
</evidence>
<comment type="caution">
    <text evidence="3">The sequence shown here is derived from an EMBL/GenBank/DDBJ whole genome shotgun (WGS) entry which is preliminary data.</text>
</comment>
<evidence type="ECO:0000313" key="4">
    <source>
        <dbReference type="Proteomes" id="UP000028545"/>
    </source>
</evidence>
<keyword evidence="4" id="KW-1185">Reference proteome</keyword>
<dbReference type="Proteomes" id="UP000028545">
    <property type="component" value="Unassembled WGS sequence"/>
</dbReference>
<dbReference type="AlphaFoldDB" id="A0A084GHB5"/>
<name>A0A084GHB5_PSEDA</name>